<dbReference type="Proteomes" id="UP000244441">
    <property type="component" value="Chromosome"/>
</dbReference>
<evidence type="ECO:0000313" key="2">
    <source>
        <dbReference type="EMBL" id="AWB67781.1"/>
    </source>
</evidence>
<keyword evidence="3" id="KW-1185">Reference proteome</keyword>
<dbReference type="AlphaFoldDB" id="A0A2S0VU88"/>
<protein>
    <recommendedName>
        <fullName evidence="4">Phytanoyl-CoA dioxygenase</fullName>
    </recommendedName>
</protein>
<dbReference type="EMBL" id="CP026604">
    <property type="protein sequence ID" value="AWB67781.1"/>
    <property type="molecule type" value="Genomic_DNA"/>
</dbReference>
<evidence type="ECO:0008006" key="4">
    <source>
        <dbReference type="Google" id="ProtNLM"/>
    </source>
</evidence>
<gene>
    <name evidence="2" type="ORF">C2869_15710</name>
</gene>
<organism evidence="2 3">
    <name type="scientific">Saccharobesus litoralis</name>
    <dbReference type="NCBI Taxonomy" id="2172099"/>
    <lineage>
        <taxon>Bacteria</taxon>
        <taxon>Pseudomonadati</taxon>
        <taxon>Pseudomonadota</taxon>
        <taxon>Gammaproteobacteria</taxon>
        <taxon>Alteromonadales</taxon>
        <taxon>Alteromonadaceae</taxon>
        <taxon>Saccharobesus</taxon>
    </lineage>
</organism>
<accession>A0A2S0VU88</accession>
<reference evidence="2 3" key="1">
    <citation type="submission" date="2018-01" db="EMBL/GenBank/DDBJ databases">
        <title>Genome sequence of a Cantenovulum-like bacteria.</title>
        <authorList>
            <person name="Tan W.R."/>
            <person name="Lau N.-S."/>
            <person name="Go F."/>
            <person name="Amirul A.-A.A."/>
        </authorList>
    </citation>
    <scope>NUCLEOTIDE SEQUENCE [LARGE SCALE GENOMIC DNA]</scope>
    <source>
        <strain evidence="2 3">CCB-QB4</strain>
    </source>
</reference>
<dbReference type="RefSeq" id="WP_108603849.1">
    <property type="nucleotide sequence ID" value="NZ_CP026604.1"/>
</dbReference>
<dbReference type="InterPro" id="IPR008775">
    <property type="entry name" value="Phytyl_CoA_dOase-like"/>
</dbReference>
<dbReference type="PANTHER" id="PTHR20883">
    <property type="entry name" value="PHYTANOYL-COA DIOXYGENASE DOMAIN CONTAINING 1"/>
    <property type="match status" value="1"/>
</dbReference>
<dbReference type="Pfam" id="PF05721">
    <property type="entry name" value="PhyH"/>
    <property type="match status" value="1"/>
</dbReference>
<dbReference type="GO" id="GO:0016706">
    <property type="term" value="F:2-oxoglutarate-dependent dioxygenase activity"/>
    <property type="evidence" value="ECO:0007669"/>
    <property type="project" value="UniProtKB-ARBA"/>
</dbReference>
<name>A0A2S0VU88_9ALTE</name>
<dbReference type="KEGG" id="cate:C2869_15710"/>
<dbReference type="OrthoDB" id="9814777at2"/>
<proteinExistence type="predicted"/>
<sequence>MKNSFQVSDLIEKFDEITKKLDNDGIVIVRNVLDQEKIDQISQWWDSIRRPLRNGECIQGLKRYNHFYIHGVLPWPVGDIYKHNSIVSFMTNYLGQNLALYMNRLNIKDFSFDSPIHLHQDIPYFHGTDKKLTSFLALTDVNFNNGGMFFVKGSHKLGHLGKETLDINKFSEQDVFIPTLRAGDMLISDIHTIHASLTNIKKTDRLLLQVIYQPASDGAYYQDSIKEPTLVNGEWETELFEPWTHQ</sequence>
<evidence type="ECO:0000256" key="1">
    <source>
        <dbReference type="ARBA" id="ARBA00001954"/>
    </source>
</evidence>
<dbReference type="PANTHER" id="PTHR20883:SF48">
    <property type="entry name" value="ECTOINE DIOXYGENASE"/>
    <property type="match status" value="1"/>
</dbReference>
<dbReference type="Gene3D" id="2.60.120.620">
    <property type="entry name" value="q2cbj1_9rhob like domain"/>
    <property type="match status" value="1"/>
</dbReference>
<dbReference type="SUPFAM" id="SSF51197">
    <property type="entry name" value="Clavaminate synthase-like"/>
    <property type="match status" value="1"/>
</dbReference>
<comment type="cofactor">
    <cofactor evidence="1">
        <name>Fe(2+)</name>
        <dbReference type="ChEBI" id="CHEBI:29033"/>
    </cofactor>
</comment>
<dbReference type="GO" id="GO:0005506">
    <property type="term" value="F:iron ion binding"/>
    <property type="evidence" value="ECO:0007669"/>
    <property type="project" value="UniProtKB-ARBA"/>
</dbReference>
<evidence type="ECO:0000313" key="3">
    <source>
        <dbReference type="Proteomes" id="UP000244441"/>
    </source>
</evidence>